<comment type="subcellular location">
    <subcellularLocation>
        <location evidence="1 13">Endoplasmic reticulum membrane</location>
        <topology evidence="1 13">Multi-pass membrane protein</topology>
    </subcellularLocation>
</comment>
<feature type="transmembrane region" description="Helical" evidence="13">
    <location>
        <begin position="479"/>
        <end position="500"/>
    </location>
</feature>
<dbReference type="PANTHER" id="PTHR23072">
    <property type="entry name" value="PHOSPHATIDYLINOSITOL GLYCAN-RELATED"/>
    <property type="match status" value="1"/>
</dbReference>
<dbReference type="Proteomes" id="UP000664169">
    <property type="component" value="Unassembled WGS sequence"/>
</dbReference>
<evidence type="ECO:0000256" key="1">
    <source>
        <dbReference type="ARBA" id="ARBA00004477"/>
    </source>
</evidence>
<proteinExistence type="inferred from homology"/>
<comment type="similarity">
    <text evidence="3 13">Belongs to the PIGG/PIGN/PIGO family. PIGG subfamily.</text>
</comment>
<evidence type="ECO:0000256" key="8">
    <source>
        <dbReference type="ARBA" id="ARBA00022824"/>
    </source>
</evidence>
<keyword evidence="10 13" id="KW-0472">Membrane</keyword>
<dbReference type="Gene3D" id="3.40.720.10">
    <property type="entry name" value="Alkaline Phosphatase, subunit A"/>
    <property type="match status" value="1"/>
</dbReference>
<keyword evidence="5 13" id="KW-0337">GPI-anchor biosynthesis</keyword>
<evidence type="ECO:0000256" key="3">
    <source>
        <dbReference type="ARBA" id="ARBA00005315"/>
    </source>
</evidence>
<evidence type="ECO:0000256" key="9">
    <source>
        <dbReference type="ARBA" id="ARBA00022989"/>
    </source>
</evidence>
<dbReference type="EMBL" id="CAJPDQ010000023">
    <property type="protein sequence ID" value="CAF9925475.1"/>
    <property type="molecule type" value="Genomic_DNA"/>
</dbReference>
<evidence type="ECO:0000259" key="14">
    <source>
        <dbReference type="Pfam" id="PF19316"/>
    </source>
</evidence>
<evidence type="ECO:0000256" key="2">
    <source>
        <dbReference type="ARBA" id="ARBA00004687"/>
    </source>
</evidence>
<evidence type="ECO:0000256" key="7">
    <source>
        <dbReference type="ARBA" id="ARBA00022692"/>
    </source>
</evidence>
<evidence type="ECO:0000313" key="15">
    <source>
        <dbReference type="EMBL" id="CAF9925475.1"/>
    </source>
</evidence>
<dbReference type="InterPro" id="IPR045687">
    <property type="entry name" value="PIGG/GPI7_C"/>
</dbReference>
<dbReference type="SUPFAM" id="SSF53649">
    <property type="entry name" value="Alkaline phosphatase-like"/>
    <property type="match status" value="1"/>
</dbReference>
<dbReference type="InterPro" id="IPR039527">
    <property type="entry name" value="PIGG/GPI7"/>
</dbReference>
<dbReference type="GO" id="GO:0006506">
    <property type="term" value="P:GPI anchor biosynthetic process"/>
    <property type="evidence" value="ECO:0007669"/>
    <property type="project" value="UniProtKB-UniPathway"/>
</dbReference>
<dbReference type="PANTHER" id="PTHR23072:SF0">
    <property type="entry name" value="GPI ETHANOLAMINE PHOSPHATE TRANSFERASE 2"/>
    <property type="match status" value="1"/>
</dbReference>
<dbReference type="FunFam" id="3.40.720.10:FF:000045">
    <property type="entry name" value="GPI ethanolamine phosphate transferase 2"/>
    <property type="match status" value="1"/>
</dbReference>
<organism evidence="15 16">
    <name type="scientific">Gomphillus americanus</name>
    <dbReference type="NCBI Taxonomy" id="1940652"/>
    <lineage>
        <taxon>Eukaryota</taxon>
        <taxon>Fungi</taxon>
        <taxon>Dikarya</taxon>
        <taxon>Ascomycota</taxon>
        <taxon>Pezizomycotina</taxon>
        <taxon>Lecanoromycetes</taxon>
        <taxon>OSLEUM clade</taxon>
        <taxon>Ostropomycetidae</taxon>
        <taxon>Ostropales</taxon>
        <taxon>Graphidaceae</taxon>
        <taxon>Gomphilloideae</taxon>
        <taxon>Gomphillus</taxon>
    </lineage>
</organism>
<dbReference type="OrthoDB" id="272139at2759"/>
<dbReference type="InterPro" id="IPR002591">
    <property type="entry name" value="Phosphodiest/P_Trfase"/>
</dbReference>
<keyword evidence="16" id="KW-1185">Reference proteome</keyword>
<dbReference type="AlphaFoldDB" id="A0A8H3IS85"/>
<feature type="transmembrane region" description="Helical" evidence="13">
    <location>
        <begin position="564"/>
        <end position="583"/>
    </location>
</feature>
<feature type="transmembrane region" description="Helical" evidence="13">
    <location>
        <begin position="445"/>
        <end position="467"/>
    </location>
</feature>
<evidence type="ECO:0000313" key="16">
    <source>
        <dbReference type="Proteomes" id="UP000664169"/>
    </source>
</evidence>
<evidence type="ECO:0000256" key="5">
    <source>
        <dbReference type="ARBA" id="ARBA00022502"/>
    </source>
</evidence>
<keyword evidence="6 13" id="KW-0808">Transferase</keyword>
<gene>
    <name evidence="15" type="ORF">GOMPHAMPRED_003898</name>
</gene>
<evidence type="ECO:0000256" key="6">
    <source>
        <dbReference type="ARBA" id="ARBA00022679"/>
    </source>
</evidence>
<keyword evidence="8 13" id="KW-0256">Endoplasmic reticulum</keyword>
<comment type="function">
    <text evidence="12 13">Ethanolamine phosphate transferase involved in glycosylphosphatidylinositol-anchor biosynthesis. Transfers ethanolamine phosphate to the GPI second mannose.</text>
</comment>
<sequence>MASFHKPDRLAIWFLAAANLLLPIALLIFATGFFPYKPFISGVNQFNQVDLESRPEAPFEKVVFMVVDALRSDFVYSNNSGFSFVQSLIRSGDAIPFTGHAKSPTITMPRIKALTTGSIPSFLDVILNFAESDTTSTLANQDTWPLQLSLTKGGKINMFGDDTWIKLFPKLFSRMDGTTSFFVSDFTEVDNNVTRNVPGELERADWNGMILHYLGLDHIGHKTGPNSPNMIPKQKEMDSIVKIVYDSIASELHLVSTLLVLCGDHGMNEAGNHGGSAPGETSTALVLISPKLKQISKGYLSPVPPPTDEFRYYKMVEQSDIVPTLAGLLGFPIPVNNLGVFIPEFLPFWSSVQDKQWLLRKNIAQMMDIVKPAFSSIPFDIPPAAVYCGDPSGDANRLYCGYHNATQSLLSDSDLDEGINHAYKFLHDVQDTLGSVSSNYNMSSLVGGVLVSIAACIVAVFSFIRAASSARVVPSSLPILVWISIIQILYGIMMFASSYVEEEQHFWYWISSAWLLWLYMARYSSSKISTVLACVVALAASRVIRRWNQTGQKFAGEPDIAKTFLLSHNRLLWILAIVTYLFTMSKCHWRSPSRLSQLAAFSSNAFTLLVAMAFKVDFTAADAPELLEGLPFAIRIQAMLKHYSLPYLARHVFSGVSFSILIPLVLDRGARAKAQPVSGKLPIPFVLTRTNKSQSHRIYTQPSLFSY</sequence>
<name>A0A8H3IS85_9LECA</name>
<dbReference type="Pfam" id="PF19316">
    <property type="entry name" value="PIGO_PIGG"/>
    <property type="match status" value="1"/>
</dbReference>
<dbReference type="GO" id="GO:0005789">
    <property type="term" value="C:endoplasmic reticulum membrane"/>
    <property type="evidence" value="ECO:0007669"/>
    <property type="project" value="UniProtKB-SubCell"/>
</dbReference>
<evidence type="ECO:0000256" key="4">
    <source>
        <dbReference type="ARBA" id="ARBA00020830"/>
    </source>
</evidence>
<dbReference type="CDD" id="cd16024">
    <property type="entry name" value="GPI_EPT_2"/>
    <property type="match status" value="1"/>
</dbReference>
<dbReference type="InterPro" id="IPR017850">
    <property type="entry name" value="Alkaline_phosphatase_core_sf"/>
</dbReference>
<evidence type="ECO:0000256" key="10">
    <source>
        <dbReference type="ARBA" id="ARBA00023136"/>
    </source>
</evidence>
<comment type="caution">
    <text evidence="15">The sequence shown here is derived from an EMBL/GenBank/DDBJ whole genome shotgun (WGS) entry which is preliminary data.</text>
</comment>
<feature type="domain" description="GPI ethanolamine phosphate transferase 2 C-terminal" evidence="14">
    <location>
        <begin position="438"/>
        <end position="670"/>
    </location>
</feature>
<feature type="transmembrane region" description="Helical" evidence="13">
    <location>
        <begin position="528"/>
        <end position="544"/>
    </location>
</feature>
<evidence type="ECO:0000256" key="12">
    <source>
        <dbReference type="ARBA" id="ARBA00056729"/>
    </source>
</evidence>
<protein>
    <recommendedName>
        <fullName evidence="4 13">GPI ethanolamine phosphate transferase 2</fullName>
    </recommendedName>
</protein>
<evidence type="ECO:0000256" key="13">
    <source>
        <dbReference type="RuleBase" id="RU367106"/>
    </source>
</evidence>
<dbReference type="InterPro" id="IPR037674">
    <property type="entry name" value="PIG-G_N"/>
</dbReference>
<dbReference type="UniPathway" id="UPA00196"/>
<accession>A0A8H3IS85</accession>
<comment type="pathway">
    <text evidence="2 13">Glycolipid biosynthesis; glycosylphosphatidylinositol-anchor biosynthesis.</text>
</comment>
<keyword evidence="11" id="KW-0325">Glycoprotein</keyword>
<dbReference type="GO" id="GO:0051267">
    <property type="term" value="F:CP2 mannose-ethanolamine phosphotransferase activity"/>
    <property type="evidence" value="ECO:0007669"/>
    <property type="project" value="TreeGrafter"/>
</dbReference>
<keyword evidence="7 13" id="KW-0812">Transmembrane</keyword>
<keyword evidence="9 13" id="KW-1133">Transmembrane helix</keyword>
<feature type="transmembrane region" description="Helical" evidence="13">
    <location>
        <begin position="595"/>
        <end position="614"/>
    </location>
</feature>
<feature type="transmembrane region" description="Helical" evidence="13">
    <location>
        <begin position="12"/>
        <end position="36"/>
    </location>
</feature>
<feature type="transmembrane region" description="Helical" evidence="13">
    <location>
        <begin position="506"/>
        <end position="521"/>
    </location>
</feature>
<dbReference type="Pfam" id="PF01663">
    <property type="entry name" value="Phosphodiest"/>
    <property type="match status" value="1"/>
</dbReference>
<feature type="transmembrane region" description="Helical" evidence="13">
    <location>
        <begin position="647"/>
        <end position="666"/>
    </location>
</feature>
<evidence type="ECO:0000256" key="11">
    <source>
        <dbReference type="ARBA" id="ARBA00023180"/>
    </source>
</evidence>
<reference evidence="15" key="1">
    <citation type="submission" date="2021-03" db="EMBL/GenBank/DDBJ databases">
        <authorList>
            <person name="Tagirdzhanova G."/>
        </authorList>
    </citation>
    <scope>NUCLEOTIDE SEQUENCE</scope>
</reference>